<name>A0A7U4QLK5_DESA2</name>
<organism evidence="2 3">
    <name type="scientific">Desulfofervidus auxilii</name>
    <dbReference type="NCBI Taxonomy" id="1621989"/>
    <lineage>
        <taxon>Bacteria</taxon>
        <taxon>Pseudomonadati</taxon>
        <taxon>Thermodesulfobacteriota</taxon>
        <taxon>Candidatus Desulfofervidia</taxon>
        <taxon>Candidatus Desulfofervidales</taxon>
        <taxon>Candidatus Desulfofervidaceae</taxon>
        <taxon>Candidatus Desulfofervidus</taxon>
    </lineage>
</organism>
<proteinExistence type="predicted"/>
<dbReference type="Proteomes" id="UP000070560">
    <property type="component" value="Chromosome"/>
</dbReference>
<sequence>MISKFINQEGKECKIEDIISFIELVESGQIKEDTLLYNEKDLMWQKASEFADFQAVLSNIKQKEGNILDPYPKKTKSGFWEFILKKKKTMVFLCLSIIVLIILSQQTILRETCVTKNTTKTLFSIFNDYVRNQKIKQKEFDYKTYGQMSPILKHINSYLIQLQKDFAKMDKEIEQKDIESILAPQTLADPVDIMLAPVKLNEIRHILDRYEVLFKERCEKLGKEIPDLNLPDSSRKYALKDYYRWKNSTLPNLLEFFKIKRALISEISDLVDFLKRKQGEYWVEGDQIFFVSQADAHIYNKHMWVIASLANKESYLRKIVYPKQSKHFKKFF</sequence>
<dbReference type="KEGG" id="daw:HS1_001762"/>
<evidence type="ECO:0000313" key="2">
    <source>
        <dbReference type="EMBL" id="AMM41556.1"/>
    </source>
</evidence>
<feature type="transmembrane region" description="Helical" evidence="1">
    <location>
        <begin position="90"/>
        <end position="109"/>
    </location>
</feature>
<keyword evidence="1" id="KW-0472">Membrane</keyword>
<protein>
    <submittedName>
        <fullName evidence="2">Uncharacterized protein</fullName>
    </submittedName>
</protein>
<dbReference type="RefSeq" id="WP_156469434.1">
    <property type="nucleotide sequence ID" value="NZ_CP013015.1"/>
</dbReference>
<dbReference type="AlphaFoldDB" id="A0A7U4QLK5"/>
<gene>
    <name evidence="2" type="ORF">HS1_001762</name>
</gene>
<reference evidence="2 3" key="1">
    <citation type="submission" date="2015-10" db="EMBL/GenBank/DDBJ databases">
        <title>Candidatus Desulfofervidus auxilii, a hydrogenotrophic sulfate-reducing bacterium involved in the thermophilic anaerobic oxidation of methane.</title>
        <authorList>
            <person name="Krukenberg V."/>
            <person name="Richter M."/>
            <person name="Wegener G."/>
        </authorList>
    </citation>
    <scope>NUCLEOTIDE SEQUENCE [LARGE SCALE GENOMIC DNA]</scope>
    <source>
        <strain evidence="2 3">HS1</strain>
    </source>
</reference>
<evidence type="ECO:0000313" key="3">
    <source>
        <dbReference type="Proteomes" id="UP000070560"/>
    </source>
</evidence>
<keyword evidence="1" id="KW-0812">Transmembrane</keyword>
<evidence type="ECO:0000256" key="1">
    <source>
        <dbReference type="SAM" id="Phobius"/>
    </source>
</evidence>
<keyword evidence="3" id="KW-1185">Reference proteome</keyword>
<dbReference type="EMBL" id="CP013015">
    <property type="protein sequence ID" value="AMM41556.1"/>
    <property type="molecule type" value="Genomic_DNA"/>
</dbReference>
<keyword evidence="1" id="KW-1133">Transmembrane helix</keyword>
<accession>A0A7U4QLK5</accession>